<organism evidence="1">
    <name type="scientific">Siphoviridae sp. ct58H1</name>
    <dbReference type="NCBI Taxonomy" id="2825334"/>
    <lineage>
        <taxon>Viruses</taxon>
        <taxon>Duplodnaviria</taxon>
        <taxon>Heunggongvirae</taxon>
        <taxon>Uroviricota</taxon>
        <taxon>Caudoviricetes</taxon>
    </lineage>
</organism>
<evidence type="ECO:0008006" key="2">
    <source>
        <dbReference type="Google" id="ProtNLM"/>
    </source>
</evidence>
<accession>A0A8S5P7J2</accession>
<dbReference type="EMBL" id="BK015342">
    <property type="protein sequence ID" value="DAE02172.1"/>
    <property type="molecule type" value="Genomic_DNA"/>
</dbReference>
<reference evidence="1" key="1">
    <citation type="journal article" date="2021" name="Proc. Natl. Acad. Sci. U.S.A.">
        <title>A Catalog of Tens of Thousands of Viruses from Human Metagenomes Reveals Hidden Associations with Chronic Diseases.</title>
        <authorList>
            <person name="Tisza M.J."/>
            <person name="Buck C.B."/>
        </authorList>
    </citation>
    <scope>NUCLEOTIDE SEQUENCE</scope>
    <source>
        <strain evidence="1">Ct58H1</strain>
    </source>
</reference>
<evidence type="ECO:0000313" key="1">
    <source>
        <dbReference type="EMBL" id="DAE02172.1"/>
    </source>
</evidence>
<sequence>MGRPTDAPKSYRESFRLSENDMEKIRFCMEKTGASKTDVVRMGIEALYKELNQ</sequence>
<name>A0A8S5P7J2_9CAUD</name>
<proteinExistence type="predicted"/>
<protein>
    <recommendedName>
        <fullName evidence="2">CopG family transcriptional regulator</fullName>
    </recommendedName>
</protein>